<dbReference type="EMBL" id="CAXDID020000080">
    <property type="protein sequence ID" value="CAL6018161.1"/>
    <property type="molecule type" value="Genomic_DNA"/>
</dbReference>
<evidence type="ECO:0000313" key="2">
    <source>
        <dbReference type="EMBL" id="CAL6018161.1"/>
    </source>
</evidence>
<comment type="caution">
    <text evidence="2">The sequence shown here is derived from an EMBL/GenBank/DDBJ whole genome shotgun (WGS) entry which is preliminary data.</text>
</comment>
<feature type="signal peptide" evidence="1">
    <location>
        <begin position="1"/>
        <end position="21"/>
    </location>
</feature>
<protein>
    <submittedName>
        <fullName evidence="2">Uncharacterized protein</fullName>
    </submittedName>
</protein>
<accession>A0ABP1IKK6</accession>
<evidence type="ECO:0000313" key="3">
    <source>
        <dbReference type="Proteomes" id="UP001642409"/>
    </source>
</evidence>
<feature type="chain" id="PRO_5047163203" evidence="1">
    <location>
        <begin position="22"/>
        <end position="238"/>
    </location>
</feature>
<dbReference type="Proteomes" id="UP001642409">
    <property type="component" value="Unassembled WGS sequence"/>
</dbReference>
<name>A0ABP1IKK6_9EUKA</name>
<evidence type="ECO:0000256" key="1">
    <source>
        <dbReference type="SAM" id="SignalP"/>
    </source>
</evidence>
<sequence>MVTLSLVTFLRIYSLLDNIKGDDLWQNDTETLGERKSKKVNFLTPFDLTWLQEVIVSLAQILRLCDKYDTIHLTAIGSFLNEAYFSVLRALSGNDNSIDKAEQIIKNKEVLQFCQEELGQEYSATKISRHRTQVMENIETLSLQELESIEEVSLAMISCINTETNIKDNTSKVALEQKQQIIRTYIYQNYLLPDIKENFWPTNEDQIVHDQTTSNATNGKRLGIIIQNNTQNELSKSK</sequence>
<reference evidence="2 3" key="1">
    <citation type="submission" date="2024-07" db="EMBL/GenBank/DDBJ databases">
        <authorList>
            <person name="Akdeniz Z."/>
        </authorList>
    </citation>
    <scope>NUCLEOTIDE SEQUENCE [LARGE SCALE GENOMIC DNA]</scope>
</reference>
<organism evidence="2 3">
    <name type="scientific">Hexamita inflata</name>
    <dbReference type="NCBI Taxonomy" id="28002"/>
    <lineage>
        <taxon>Eukaryota</taxon>
        <taxon>Metamonada</taxon>
        <taxon>Diplomonadida</taxon>
        <taxon>Hexamitidae</taxon>
        <taxon>Hexamitinae</taxon>
        <taxon>Hexamita</taxon>
    </lineage>
</organism>
<keyword evidence="3" id="KW-1185">Reference proteome</keyword>
<gene>
    <name evidence="2" type="ORF">HINF_LOCUS26332</name>
</gene>
<keyword evidence="1" id="KW-0732">Signal</keyword>
<proteinExistence type="predicted"/>